<accession>E6X727</accession>
<dbReference type="InterPro" id="IPR015943">
    <property type="entry name" value="WD40/YVTN_repeat-like_dom_sf"/>
</dbReference>
<name>E6X727_CELAD</name>
<organism evidence="1 2">
    <name type="scientific">Cellulophaga algicola (strain DSM 14237 / IC166 / ACAM 630)</name>
    <dbReference type="NCBI Taxonomy" id="688270"/>
    <lineage>
        <taxon>Bacteria</taxon>
        <taxon>Pseudomonadati</taxon>
        <taxon>Bacteroidota</taxon>
        <taxon>Flavobacteriia</taxon>
        <taxon>Flavobacteriales</taxon>
        <taxon>Flavobacteriaceae</taxon>
        <taxon>Cellulophaga</taxon>
    </lineage>
</organism>
<dbReference type="HOGENOM" id="CLU_743318_0_0_10"/>
<gene>
    <name evidence="1" type="ordered locus">Celal_0119</name>
</gene>
<reference evidence="1 2" key="1">
    <citation type="journal article" date="2010" name="Stand. Genomic Sci.">
        <title>Complete genome sequence of Cellulophaga algicola type strain (IC166).</title>
        <authorList>
            <person name="Abt B."/>
            <person name="Lu M."/>
            <person name="Misra M."/>
            <person name="Han C."/>
            <person name="Nolan M."/>
            <person name="Lucas S."/>
            <person name="Hammon N."/>
            <person name="Deshpande S."/>
            <person name="Cheng J.F."/>
            <person name="Tapia R."/>
            <person name="Goodwin L."/>
            <person name="Pitluck S."/>
            <person name="Liolios K."/>
            <person name="Pagani I."/>
            <person name="Ivanova N."/>
            <person name="Mavromatis K."/>
            <person name="Ovchinikova G."/>
            <person name="Pati A."/>
            <person name="Chen A."/>
            <person name="Palaniappan K."/>
            <person name="Land M."/>
            <person name="Hauser L."/>
            <person name="Chang Y.J."/>
            <person name="Jeffries C.D."/>
            <person name="Detter J.C."/>
            <person name="Brambilla E."/>
            <person name="Rohde M."/>
            <person name="Tindall B.J."/>
            <person name="Goker M."/>
            <person name="Woyke T."/>
            <person name="Bristow J."/>
            <person name="Eisen J.A."/>
            <person name="Markowitz V."/>
            <person name="Hugenholtz P."/>
            <person name="Kyrpides N.C."/>
            <person name="Klenk H.P."/>
            <person name="Lapidus A."/>
        </authorList>
    </citation>
    <scope>NUCLEOTIDE SEQUENCE [LARGE SCALE GENOMIC DNA]</scope>
    <source>
        <strain evidence="2">DSM 14237 / IC166 / ACAM 630</strain>
    </source>
</reference>
<dbReference type="OrthoDB" id="9149857at2"/>
<proteinExistence type="predicted"/>
<dbReference type="SUPFAM" id="SSF69322">
    <property type="entry name" value="Tricorn protease domain 2"/>
    <property type="match status" value="1"/>
</dbReference>
<dbReference type="eggNOG" id="COG3391">
    <property type="taxonomic scope" value="Bacteria"/>
</dbReference>
<protein>
    <recommendedName>
        <fullName evidence="3">WD40 repeat-containing protein</fullName>
    </recommendedName>
</protein>
<dbReference type="EMBL" id="CP002453">
    <property type="protein sequence ID" value="ADV47476.1"/>
    <property type="molecule type" value="Genomic_DNA"/>
</dbReference>
<dbReference type="AlphaFoldDB" id="E6X727"/>
<dbReference type="KEGG" id="cao:Celal_0119"/>
<sequence>MNSISHQLHQKESGKLLILTLTKTSLVSQSGKREKLRTTQKDFDSHEDALKAFTKKEWKALKKGFKYTTQEAEIGEPSLHRYIGGGYTGALSFEATPKGIYTYKNDDEKDVLILIDPLGDTLEEIALPKQLAWSIAYSPKRNALILDLDHFIYAYDIKNNTFRNLGSKKNSFTSFIAVAINSIAFATDDNISIQNNQDKLSYSQNYDTEVINGNIPFCGTLSKDGKLLALHTKVGEIQIIAVNSGLTVHTIKADFEMIDQMEFSKDNILLIAQEHYGTWGMRYFDLSNTKELKFPALEIPEYTKEVRNFCFSQDQSKLVLVQRTSAYVFDFKAKKFIHSFPLAHVVKSCEIKFIEDKLGVRTDYGCFSLYKV</sequence>
<dbReference type="STRING" id="688270.Celal_0119"/>
<keyword evidence="2" id="KW-1185">Reference proteome</keyword>
<evidence type="ECO:0000313" key="2">
    <source>
        <dbReference type="Proteomes" id="UP000008634"/>
    </source>
</evidence>
<dbReference type="Proteomes" id="UP000008634">
    <property type="component" value="Chromosome"/>
</dbReference>
<evidence type="ECO:0008006" key="3">
    <source>
        <dbReference type="Google" id="ProtNLM"/>
    </source>
</evidence>
<dbReference type="Gene3D" id="2.130.10.10">
    <property type="entry name" value="YVTN repeat-like/Quinoprotein amine dehydrogenase"/>
    <property type="match status" value="1"/>
</dbReference>
<dbReference type="RefSeq" id="WP_013548975.1">
    <property type="nucleotide sequence ID" value="NC_014934.1"/>
</dbReference>
<evidence type="ECO:0000313" key="1">
    <source>
        <dbReference type="EMBL" id="ADV47476.1"/>
    </source>
</evidence>